<evidence type="ECO:0000313" key="3">
    <source>
        <dbReference type="Proteomes" id="UP001595921"/>
    </source>
</evidence>
<feature type="compositionally biased region" description="Basic and acidic residues" evidence="1">
    <location>
        <begin position="120"/>
        <end position="132"/>
    </location>
</feature>
<dbReference type="InterPro" id="IPR058276">
    <property type="entry name" value="DUF7970"/>
</dbReference>
<sequence>MHPGDTDRAGADPESEGTSERADGHPTRADDRAAPSGRAEGRHQVNERTDGGVVDTSDGVDDAGHPDARQHEDGRTDAGNAEDGRTDARRGDAGAGGEEDGTGNLLEDLAVTDDPDDGDSVERDGDGGRDADALPYIFARQTVKADRDALPVYVRPETDAAVETLERRLSERFDRDDLMALDVREALLTVGLRNADDVVETLESWGYGRR</sequence>
<comment type="caution">
    <text evidence="2">The sequence shown here is derived from an EMBL/GenBank/DDBJ whole genome shotgun (WGS) entry which is preliminary data.</text>
</comment>
<feature type="compositionally biased region" description="Basic and acidic residues" evidence="1">
    <location>
        <begin position="18"/>
        <end position="50"/>
    </location>
</feature>
<protein>
    <submittedName>
        <fullName evidence="2">Uncharacterized protein</fullName>
    </submittedName>
</protein>
<feature type="region of interest" description="Disordered" evidence="1">
    <location>
        <begin position="1"/>
        <end position="133"/>
    </location>
</feature>
<keyword evidence="3" id="KW-1185">Reference proteome</keyword>
<organism evidence="2 3">
    <name type="scientific">Halobium salinum</name>
    <dbReference type="NCBI Taxonomy" id="1364940"/>
    <lineage>
        <taxon>Archaea</taxon>
        <taxon>Methanobacteriati</taxon>
        <taxon>Methanobacteriota</taxon>
        <taxon>Stenosarchaea group</taxon>
        <taxon>Halobacteria</taxon>
        <taxon>Halobacteriales</taxon>
        <taxon>Haloferacaceae</taxon>
        <taxon>Halobium</taxon>
    </lineage>
</organism>
<feature type="compositionally biased region" description="Basic and acidic residues" evidence="1">
    <location>
        <begin position="1"/>
        <end position="11"/>
    </location>
</feature>
<proteinExistence type="predicted"/>
<dbReference type="Proteomes" id="UP001595921">
    <property type="component" value="Unassembled WGS sequence"/>
</dbReference>
<evidence type="ECO:0000256" key="1">
    <source>
        <dbReference type="SAM" id="MobiDB-lite"/>
    </source>
</evidence>
<feature type="compositionally biased region" description="Basic and acidic residues" evidence="1">
    <location>
        <begin position="62"/>
        <end position="92"/>
    </location>
</feature>
<reference evidence="2 3" key="1">
    <citation type="journal article" date="2019" name="Int. J. Syst. Evol. Microbiol.">
        <title>The Global Catalogue of Microorganisms (GCM) 10K type strain sequencing project: providing services to taxonomists for standard genome sequencing and annotation.</title>
        <authorList>
            <consortium name="The Broad Institute Genomics Platform"/>
            <consortium name="The Broad Institute Genome Sequencing Center for Infectious Disease"/>
            <person name="Wu L."/>
            <person name="Ma J."/>
        </authorList>
    </citation>
    <scope>NUCLEOTIDE SEQUENCE [LARGE SCALE GENOMIC DNA]</scope>
    <source>
        <strain evidence="2 3">CGMCC 1.12553</strain>
    </source>
</reference>
<dbReference type="RefSeq" id="WP_267625045.1">
    <property type="nucleotide sequence ID" value="NZ_JAODIW010000010.1"/>
</dbReference>
<feature type="compositionally biased region" description="Acidic residues" evidence="1">
    <location>
        <begin position="110"/>
        <end position="119"/>
    </location>
</feature>
<accession>A0ABD5P6Z2</accession>
<evidence type="ECO:0000313" key="2">
    <source>
        <dbReference type="EMBL" id="MFC4356608.1"/>
    </source>
</evidence>
<dbReference type="EMBL" id="JBHSDS010000002">
    <property type="protein sequence ID" value="MFC4356608.1"/>
    <property type="molecule type" value="Genomic_DNA"/>
</dbReference>
<dbReference type="AlphaFoldDB" id="A0ABD5P6Z2"/>
<gene>
    <name evidence="2" type="ORF">ACFO0N_01455</name>
</gene>
<dbReference type="Pfam" id="PF25925">
    <property type="entry name" value="DUF7970"/>
    <property type="match status" value="1"/>
</dbReference>
<name>A0ABD5P6Z2_9EURY</name>